<dbReference type="GO" id="GO:0046872">
    <property type="term" value="F:metal ion binding"/>
    <property type="evidence" value="ECO:0007669"/>
    <property type="project" value="UniProtKB-KW"/>
</dbReference>
<dbReference type="SUPFAM" id="SSF55920">
    <property type="entry name" value="Creatinase/aminopeptidase"/>
    <property type="match status" value="1"/>
</dbReference>
<dbReference type="InterPro" id="IPR000994">
    <property type="entry name" value="Pept_M24"/>
</dbReference>
<comment type="cofactor">
    <cofactor evidence="1">
        <name>Mn(2+)</name>
        <dbReference type="ChEBI" id="CHEBI:29035"/>
    </cofactor>
</comment>
<sequence>MVQRLEGRTLKRRLRQRSRVRSPGRAKNVCWVFLLAANAVLGHIPLNEYHLAEPDAPQYYVSYSPFPRAGRDNSMERVTAVRQVMRGRGVDAYIVPTADPHNSAYIAPAHARREWLSGLRGSSGTVLVTETLALVWTDARYFTQFENEVNMTVFTLMRQGIDVSIQNWLVQNMPPYSVVGVDHTTYTRSSWNSLQNALTQVNVTLEATTDNLVDIARAAIGEPAPAIPNNPLIPLNVSFTGRRSSEKVAELLAQLPARGASALVLTALDDVAYTLNIRGSDIPYNPVFFSYLVLRSDLQAPNNVILFWGNGVLPANITEHLSAEGTQIQVRPYDAIFTYLADMANELPIGSTVWLSQDGSHAIYLAVETNGTLNILATLNSPVALMKCIKNEVELKGFRSAHVKDGIAVVRAFRWLEEQVAAGANITEMDLSDKLQALRYEEEDSHGPSFSTIAGAGENGAMIHYSPSREGVQRVIRKEDMVLVDSGGQYKDGTTDLTRTRHMSASPTPEERRAFTLVMKGQIQLATTVFPRGTVGHTLESFARKYLWDVGLTYGHGTGHGIGHFLNVHEGPSWILSGPSATDPGLAAGMIMSNEPGYYEVGHYGIRHEDVVEIIVMNNSSDHPLAKGMVGDFGGIGALGFYTISLAPHQTACLNVSLLTDFEIEYLNDYHARVLATLGPVLKARGLEDDYAWLERECAPIRSAAIGKSAPFLLVVFVSLWSYVSM</sequence>
<dbReference type="InterPro" id="IPR036005">
    <property type="entry name" value="Creatinase/aminopeptidase-like"/>
</dbReference>
<reference evidence="9 10" key="1">
    <citation type="submission" date="2024-06" db="EMBL/GenBank/DDBJ databases">
        <title>A chromosome-level genome assembly of beet webworm, Loxostege sticticalis.</title>
        <authorList>
            <person name="Zhang Y."/>
        </authorList>
    </citation>
    <scope>NUCLEOTIDE SEQUENCE [LARGE SCALE GENOMIC DNA]</scope>
    <source>
        <strain evidence="9">AQ028</strain>
        <tissue evidence="9">Male pupae</tissue>
    </source>
</reference>
<evidence type="ECO:0000259" key="8">
    <source>
        <dbReference type="Pfam" id="PF16188"/>
    </source>
</evidence>
<evidence type="ECO:0000313" key="9">
    <source>
        <dbReference type="EMBL" id="KAL0808965.1"/>
    </source>
</evidence>
<keyword evidence="4" id="KW-0378">Hydrolase</keyword>
<dbReference type="PANTHER" id="PTHR43763">
    <property type="entry name" value="XAA-PRO AMINOPEPTIDASE 1"/>
    <property type="match status" value="1"/>
</dbReference>
<dbReference type="InterPro" id="IPR029149">
    <property type="entry name" value="Creatin/AminoP/Spt16_N"/>
</dbReference>
<evidence type="ECO:0000256" key="2">
    <source>
        <dbReference type="ARBA" id="ARBA00008766"/>
    </source>
</evidence>
<dbReference type="GO" id="GO:0004177">
    <property type="term" value="F:aminopeptidase activity"/>
    <property type="evidence" value="ECO:0007669"/>
    <property type="project" value="UniProtKB-ARBA"/>
</dbReference>
<evidence type="ECO:0000313" key="10">
    <source>
        <dbReference type="Proteomes" id="UP001549921"/>
    </source>
</evidence>
<gene>
    <name evidence="9" type="ORF">ABMA28_012622</name>
</gene>
<proteinExistence type="inferred from homology"/>
<feature type="domain" description="Peptidase M24 C-terminal" evidence="8">
    <location>
        <begin position="638"/>
        <end position="701"/>
    </location>
</feature>
<organism evidence="9 10">
    <name type="scientific">Loxostege sticticalis</name>
    <name type="common">Beet webworm moth</name>
    <dbReference type="NCBI Taxonomy" id="481309"/>
    <lineage>
        <taxon>Eukaryota</taxon>
        <taxon>Metazoa</taxon>
        <taxon>Ecdysozoa</taxon>
        <taxon>Arthropoda</taxon>
        <taxon>Hexapoda</taxon>
        <taxon>Insecta</taxon>
        <taxon>Pterygota</taxon>
        <taxon>Neoptera</taxon>
        <taxon>Endopterygota</taxon>
        <taxon>Lepidoptera</taxon>
        <taxon>Glossata</taxon>
        <taxon>Ditrysia</taxon>
        <taxon>Pyraloidea</taxon>
        <taxon>Crambidae</taxon>
        <taxon>Pyraustinae</taxon>
        <taxon>Loxostege</taxon>
    </lineage>
</organism>
<dbReference type="AlphaFoldDB" id="A0ABD0S4G2"/>
<dbReference type="Pfam" id="PF16188">
    <property type="entry name" value="Peptidase_M24_C"/>
    <property type="match status" value="1"/>
</dbReference>
<dbReference type="Proteomes" id="UP001549921">
    <property type="component" value="Unassembled WGS sequence"/>
</dbReference>
<dbReference type="InterPro" id="IPR050422">
    <property type="entry name" value="X-Pro_aminopeptidase_P"/>
</dbReference>
<evidence type="ECO:0000256" key="3">
    <source>
        <dbReference type="ARBA" id="ARBA00022723"/>
    </source>
</evidence>
<keyword evidence="3" id="KW-0479">Metal-binding</keyword>
<dbReference type="Pfam" id="PF00557">
    <property type="entry name" value="Peptidase_M24"/>
    <property type="match status" value="1"/>
</dbReference>
<accession>A0ABD0S4G2</accession>
<dbReference type="FunFam" id="3.90.230.10:FF:000007">
    <property type="entry name" value="Xaa-Pro aminopeptidase P"/>
    <property type="match status" value="1"/>
</dbReference>
<dbReference type="Gene3D" id="3.40.350.10">
    <property type="entry name" value="Creatinase/prolidase N-terminal domain"/>
    <property type="match status" value="2"/>
</dbReference>
<name>A0ABD0S4G2_LOXSC</name>
<evidence type="ECO:0000256" key="4">
    <source>
        <dbReference type="ARBA" id="ARBA00022801"/>
    </source>
</evidence>
<evidence type="ECO:0000259" key="6">
    <source>
        <dbReference type="Pfam" id="PF00557"/>
    </source>
</evidence>
<dbReference type="GO" id="GO:0005737">
    <property type="term" value="C:cytoplasm"/>
    <property type="evidence" value="ECO:0007669"/>
    <property type="project" value="UniProtKB-ARBA"/>
</dbReference>
<evidence type="ECO:0000256" key="5">
    <source>
        <dbReference type="ARBA" id="ARBA00023211"/>
    </source>
</evidence>
<protein>
    <submittedName>
        <fullName evidence="9">Uncharacterized protein</fullName>
    </submittedName>
</protein>
<dbReference type="Gene3D" id="3.90.230.10">
    <property type="entry name" value="Creatinase/methionine aminopeptidase superfamily"/>
    <property type="match status" value="1"/>
</dbReference>
<evidence type="ECO:0000256" key="1">
    <source>
        <dbReference type="ARBA" id="ARBA00001936"/>
    </source>
</evidence>
<dbReference type="EMBL" id="JBEDNZ010000030">
    <property type="protein sequence ID" value="KAL0808965.1"/>
    <property type="molecule type" value="Genomic_DNA"/>
</dbReference>
<evidence type="ECO:0000259" key="7">
    <source>
        <dbReference type="Pfam" id="PF01321"/>
    </source>
</evidence>
<feature type="domain" description="Peptidase M24" evidence="6">
    <location>
        <begin position="398"/>
        <end position="614"/>
    </location>
</feature>
<dbReference type="SUPFAM" id="SSF53092">
    <property type="entry name" value="Creatinase/prolidase N-terminal domain"/>
    <property type="match status" value="1"/>
</dbReference>
<keyword evidence="5" id="KW-0464">Manganese</keyword>
<comment type="similarity">
    <text evidence="2">Belongs to the peptidase M24B family.</text>
</comment>
<comment type="caution">
    <text evidence="9">The sequence shown here is derived from an EMBL/GenBank/DDBJ whole genome shotgun (WGS) entry which is preliminary data.</text>
</comment>
<dbReference type="Pfam" id="PF01321">
    <property type="entry name" value="Creatinase_N"/>
    <property type="match status" value="1"/>
</dbReference>
<dbReference type="InterPro" id="IPR032416">
    <property type="entry name" value="Peptidase_M24_C"/>
</dbReference>
<dbReference type="Pfam" id="PF16189">
    <property type="entry name" value="Creatinase_N_2"/>
    <property type="match status" value="1"/>
</dbReference>
<dbReference type="PANTHER" id="PTHR43763:SF6">
    <property type="entry name" value="XAA-PRO AMINOPEPTIDASE 1"/>
    <property type="match status" value="1"/>
</dbReference>
<dbReference type="InterPro" id="IPR000587">
    <property type="entry name" value="Creatinase_N"/>
</dbReference>
<feature type="domain" description="Creatinase N-terminal" evidence="7">
    <location>
        <begin position="77"/>
        <end position="203"/>
    </location>
</feature>